<evidence type="ECO:0000256" key="7">
    <source>
        <dbReference type="ARBA" id="ARBA00022618"/>
    </source>
</evidence>
<feature type="compositionally biased region" description="Basic and acidic residues" evidence="18">
    <location>
        <begin position="85"/>
        <end position="109"/>
    </location>
</feature>
<dbReference type="GO" id="GO:0140944">
    <property type="term" value="F:histone H4K20 monomethyltransferase activity"/>
    <property type="evidence" value="ECO:0007669"/>
    <property type="project" value="UniProtKB-EC"/>
</dbReference>
<evidence type="ECO:0000256" key="14">
    <source>
        <dbReference type="ARBA" id="ARBA00023242"/>
    </source>
</evidence>
<keyword evidence="6 20" id="KW-0489">Methyltransferase</keyword>
<evidence type="ECO:0000256" key="8">
    <source>
        <dbReference type="ARBA" id="ARBA00022679"/>
    </source>
</evidence>
<dbReference type="GO" id="GO:0032259">
    <property type="term" value="P:methylation"/>
    <property type="evidence" value="ECO:0007669"/>
    <property type="project" value="UniProtKB-KW"/>
</dbReference>
<keyword evidence="9" id="KW-0949">S-adenosyl-L-methionine</keyword>
<dbReference type="AlphaFoldDB" id="A0A4Z2GPH1"/>
<evidence type="ECO:0000313" key="21">
    <source>
        <dbReference type="Proteomes" id="UP000314294"/>
    </source>
</evidence>
<dbReference type="InterPro" id="IPR001214">
    <property type="entry name" value="SET_dom"/>
</dbReference>
<evidence type="ECO:0000313" key="20">
    <source>
        <dbReference type="EMBL" id="TNN54582.1"/>
    </source>
</evidence>
<keyword evidence="5" id="KW-0678">Repressor</keyword>
<dbReference type="CDD" id="cd10528">
    <property type="entry name" value="SET_SETD8"/>
    <property type="match status" value="1"/>
</dbReference>
<dbReference type="PANTHER" id="PTHR46167:SF1">
    <property type="entry name" value="N-LYSINE METHYLTRANSFERASE KMT5A"/>
    <property type="match status" value="1"/>
</dbReference>
<comment type="catalytic activity">
    <reaction evidence="16">
        <text>L-lysyl(20)-[histone H4] + S-adenosyl-L-methionine = N(6)-methyl-L-lysyl(20)-[histone H4] + S-adenosyl-L-homocysteine + H(+)</text>
        <dbReference type="Rhea" id="RHEA:60344"/>
        <dbReference type="Rhea" id="RHEA-COMP:15554"/>
        <dbReference type="Rhea" id="RHEA-COMP:15555"/>
        <dbReference type="ChEBI" id="CHEBI:15378"/>
        <dbReference type="ChEBI" id="CHEBI:29969"/>
        <dbReference type="ChEBI" id="CHEBI:57856"/>
        <dbReference type="ChEBI" id="CHEBI:59789"/>
        <dbReference type="ChEBI" id="CHEBI:61929"/>
        <dbReference type="EC" id="2.1.1.361"/>
    </reaction>
</comment>
<dbReference type="Pfam" id="PF00856">
    <property type="entry name" value="SET"/>
    <property type="match status" value="1"/>
</dbReference>
<dbReference type="SMART" id="SM00317">
    <property type="entry name" value="SET"/>
    <property type="match status" value="1"/>
</dbReference>
<dbReference type="GO" id="GO:0005700">
    <property type="term" value="C:polytene chromosome"/>
    <property type="evidence" value="ECO:0007669"/>
    <property type="project" value="TreeGrafter"/>
</dbReference>
<proteinExistence type="predicted"/>
<dbReference type="PROSITE" id="PS51571">
    <property type="entry name" value="SAM_MT43_PR_SET"/>
    <property type="match status" value="1"/>
</dbReference>
<dbReference type="PROSITE" id="PS50280">
    <property type="entry name" value="SET"/>
    <property type="match status" value="1"/>
</dbReference>
<evidence type="ECO:0000256" key="9">
    <source>
        <dbReference type="ARBA" id="ARBA00022691"/>
    </source>
</evidence>
<evidence type="ECO:0000256" key="17">
    <source>
        <dbReference type="ARBA" id="ARBA00048985"/>
    </source>
</evidence>
<evidence type="ECO:0000256" key="12">
    <source>
        <dbReference type="ARBA" id="ARBA00023015"/>
    </source>
</evidence>
<comment type="caution">
    <text evidence="20">The sequence shown here is derived from an EMBL/GenBank/DDBJ whole genome shotgun (WGS) entry which is preliminary data.</text>
</comment>
<evidence type="ECO:0000256" key="11">
    <source>
        <dbReference type="ARBA" id="ARBA00022853"/>
    </source>
</evidence>
<gene>
    <name evidence="20" type="primary">kmt5aa_0</name>
    <name evidence="20" type="ORF">EYF80_035212</name>
</gene>
<evidence type="ECO:0000256" key="5">
    <source>
        <dbReference type="ARBA" id="ARBA00022491"/>
    </source>
</evidence>
<keyword evidence="12" id="KW-0805">Transcription regulation</keyword>
<evidence type="ECO:0000256" key="6">
    <source>
        <dbReference type="ARBA" id="ARBA00022603"/>
    </source>
</evidence>
<keyword evidence="14" id="KW-0539">Nucleus</keyword>
<dbReference type="OrthoDB" id="5560686at2759"/>
<keyword evidence="21" id="KW-1185">Reference proteome</keyword>
<feature type="compositionally biased region" description="Basic and acidic residues" evidence="18">
    <location>
        <begin position="117"/>
        <end position="128"/>
    </location>
</feature>
<evidence type="ECO:0000256" key="3">
    <source>
        <dbReference type="ARBA" id="ARBA00012187"/>
    </source>
</evidence>
<feature type="compositionally biased region" description="Basic and acidic residues" evidence="18">
    <location>
        <begin position="9"/>
        <end position="33"/>
    </location>
</feature>
<dbReference type="PANTHER" id="PTHR46167">
    <property type="entry name" value="N-LYSINE METHYLTRANSFERASE KMT5A"/>
    <property type="match status" value="1"/>
</dbReference>
<evidence type="ECO:0000256" key="15">
    <source>
        <dbReference type="ARBA" id="ARBA00023306"/>
    </source>
</evidence>
<keyword evidence="11" id="KW-0156">Chromatin regulator</keyword>
<dbReference type="GO" id="GO:0005634">
    <property type="term" value="C:nucleus"/>
    <property type="evidence" value="ECO:0007669"/>
    <property type="project" value="UniProtKB-SubCell"/>
</dbReference>
<protein>
    <recommendedName>
        <fullName evidence="3">[histone H4]-lysine(20) N-methyltransferase</fullName>
        <ecNumber evidence="3">2.1.1.361</ecNumber>
    </recommendedName>
</protein>
<feature type="region of interest" description="Disordered" evidence="18">
    <location>
        <begin position="1"/>
        <end position="151"/>
    </location>
</feature>
<sequence>MAKGKKVVLRTDKKPEDTVEHKVASRKETKENKPANNKDCVGTVQSILQSLRSPSKPRSPLSDNSGMLIQEGNESDATNALSSQCKKDIPTDIKSERCESKEQKPETACHSHGIRKQSADHLEPKESPMHTSAKSVGDNKVPDKPRSRTGRILGAKKTESKAPQNRKVTDYYPIRRSNRKTKTELKSEEHRHIDDLIKNDIEEGMQIKTIEGKGRGIFASKIFQKGEFVVEYHGDLLELAEAKIREAHYIQDPLKGCYMYYFQYQSKTYCVDATEETSRLGRLINHSKTGNCQTRLHAIDGTPHLILVASRDIAAEEELLYDYGDRSKASVLAHPWLKY</sequence>
<dbReference type="GO" id="GO:0043516">
    <property type="term" value="P:regulation of DNA damage response, signal transduction by p53 class mediator"/>
    <property type="evidence" value="ECO:0007669"/>
    <property type="project" value="TreeGrafter"/>
</dbReference>
<dbReference type="InterPro" id="IPR051760">
    <property type="entry name" value="KMT5A"/>
</dbReference>
<evidence type="ECO:0000256" key="4">
    <source>
        <dbReference type="ARBA" id="ARBA00022454"/>
    </source>
</evidence>
<dbReference type="EC" id="2.1.1.361" evidence="3"/>
<dbReference type="FunFam" id="2.170.270.10:FF:000021">
    <property type="entry name" value="Histone-lysine N-methyltransferase"/>
    <property type="match status" value="1"/>
</dbReference>
<evidence type="ECO:0000259" key="19">
    <source>
        <dbReference type="PROSITE" id="PS50280"/>
    </source>
</evidence>
<evidence type="ECO:0000256" key="13">
    <source>
        <dbReference type="ARBA" id="ARBA00023163"/>
    </source>
</evidence>
<keyword evidence="8 20" id="KW-0808">Transferase</keyword>
<keyword evidence="7" id="KW-0132">Cell division</keyword>
<comment type="catalytic activity">
    <reaction evidence="17">
        <text>L-lysyl-[protein] + S-adenosyl-L-methionine = N(6)-methyl-L-lysyl-[protein] + S-adenosyl-L-homocysteine + H(+)</text>
        <dbReference type="Rhea" id="RHEA:51736"/>
        <dbReference type="Rhea" id="RHEA-COMP:9752"/>
        <dbReference type="Rhea" id="RHEA-COMP:13053"/>
        <dbReference type="ChEBI" id="CHEBI:15378"/>
        <dbReference type="ChEBI" id="CHEBI:29969"/>
        <dbReference type="ChEBI" id="CHEBI:57856"/>
        <dbReference type="ChEBI" id="CHEBI:59789"/>
        <dbReference type="ChEBI" id="CHEBI:61929"/>
    </reaction>
</comment>
<organism evidence="20 21">
    <name type="scientific">Liparis tanakae</name>
    <name type="common">Tanaka's snailfish</name>
    <dbReference type="NCBI Taxonomy" id="230148"/>
    <lineage>
        <taxon>Eukaryota</taxon>
        <taxon>Metazoa</taxon>
        <taxon>Chordata</taxon>
        <taxon>Craniata</taxon>
        <taxon>Vertebrata</taxon>
        <taxon>Euteleostomi</taxon>
        <taxon>Actinopterygii</taxon>
        <taxon>Neopterygii</taxon>
        <taxon>Teleostei</taxon>
        <taxon>Neoteleostei</taxon>
        <taxon>Acanthomorphata</taxon>
        <taxon>Eupercaria</taxon>
        <taxon>Perciformes</taxon>
        <taxon>Cottioidei</taxon>
        <taxon>Cottales</taxon>
        <taxon>Liparidae</taxon>
        <taxon>Liparis</taxon>
    </lineage>
</organism>
<reference evidence="20 21" key="1">
    <citation type="submission" date="2019-03" db="EMBL/GenBank/DDBJ databases">
        <title>First draft genome of Liparis tanakae, snailfish: a comprehensive survey of snailfish specific genes.</title>
        <authorList>
            <person name="Kim W."/>
            <person name="Song I."/>
            <person name="Jeong J.-H."/>
            <person name="Kim D."/>
            <person name="Kim S."/>
            <person name="Ryu S."/>
            <person name="Song J.Y."/>
            <person name="Lee S.K."/>
        </authorList>
    </citation>
    <scope>NUCLEOTIDE SEQUENCE [LARGE SCALE GENOMIC DNA]</scope>
    <source>
        <tissue evidence="20">Muscle</tissue>
    </source>
</reference>
<evidence type="ECO:0000256" key="2">
    <source>
        <dbReference type="ARBA" id="ARBA00004286"/>
    </source>
</evidence>
<evidence type="ECO:0000256" key="18">
    <source>
        <dbReference type="SAM" id="MobiDB-lite"/>
    </source>
</evidence>
<comment type="subcellular location">
    <subcellularLocation>
        <location evidence="2">Chromosome</location>
    </subcellularLocation>
    <subcellularLocation>
        <location evidence="1">Nucleus</location>
    </subcellularLocation>
</comment>
<evidence type="ECO:0000256" key="10">
    <source>
        <dbReference type="ARBA" id="ARBA00022776"/>
    </source>
</evidence>
<keyword evidence="13" id="KW-0804">Transcription</keyword>
<keyword evidence="10" id="KW-0498">Mitosis</keyword>
<dbReference type="InterPro" id="IPR016858">
    <property type="entry name" value="KMT5A-like"/>
</dbReference>
<feature type="domain" description="SET" evidence="19">
    <location>
        <begin position="203"/>
        <end position="324"/>
    </location>
</feature>
<dbReference type="SUPFAM" id="SSF82199">
    <property type="entry name" value="SET domain"/>
    <property type="match status" value="1"/>
</dbReference>
<dbReference type="InterPro" id="IPR046341">
    <property type="entry name" value="SET_dom_sf"/>
</dbReference>
<keyword evidence="4" id="KW-0158">Chromosome</keyword>
<name>A0A4Z2GPH1_9TELE</name>
<dbReference type="Gene3D" id="2.170.270.10">
    <property type="entry name" value="SET domain"/>
    <property type="match status" value="1"/>
</dbReference>
<accession>A0A4Z2GPH1</accession>
<feature type="compositionally biased region" description="Low complexity" evidence="18">
    <location>
        <begin position="50"/>
        <end position="62"/>
    </location>
</feature>
<dbReference type="Proteomes" id="UP000314294">
    <property type="component" value="Unassembled WGS sequence"/>
</dbReference>
<keyword evidence="15" id="KW-0131">Cell cycle</keyword>
<dbReference type="GO" id="GO:0051301">
    <property type="term" value="P:cell division"/>
    <property type="evidence" value="ECO:0007669"/>
    <property type="project" value="UniProtKB-KW"/>
</dbReference>
<dbReference type="GO" id="GO:0006357">
    <property type="term" value="P:regulation of transcription by RNA polymerase II"/>
    <property type="evidence" value="ECO:0007669"/>
    <property type="project" value="TreeGrafter"/>
</dbReference>
<evidence type="ECO:0000256" key="16">
    <source>
        <dbReference type="ARBA" id="ARBA00047784"/>
    </source>
</evidence>
<dbReference type="EMBL" id="SRLO01000480">
    <property type="protein sequence ID" value="TNN54582.1"/>
    <property type="molecule type" value="Genomic_DNA"/>
</dbReference>
<dbReference type="InterPro" id="IPR047266">
    <property type="entry name" value="KMT5A-like_SET"/>
</dbReference>
<evidence type="ECO:0000256" key="1">
    <source>
        <dbReference type="ARBA" id="ARBA00004123"/>
    </source>
</evidence>
<feature type="compositionally biased region" description="Polar residues" evidence="18">
    <location>
        <begin position="75"/>
        <end position="84"/>
    </location>
</feature>